<dbReference type="PANTHER" id="PTHR39178:SF1">
    <property type="entry name" value="RIBOSOMAL-PROCESSING CYSTEINE PROTEASE PRP"/>
    <property type="match status" value="1"/>
</dbReference>
<reference evidence="7 8" key="1">
    <citation type="submission" date="2019-05" db="EMBL/GenBank/DDBJ databases">
        <title>Culicoidintestinum kansasii gen. nov., sp. nov. from the gastrointestinal tract of the biting midge, Culicoides sonorensis.</title>
        <authorList>
            <person name="Neupane S."/>
            <person name="Ghosh A."/>
            <person name="Gunther S."/>
            <person name="Martin K."/>
            <person name="Zurek L."/>
        </authorList>
    </citation>
    <scope>NUCLEOTIDE SEQUENCE [LARGE SCALE GENOMIC DNA]</scope>
    <source>
        <strain evidence="7 8">CS-1</strain>
    </source>
</reference>
<keyword evidence="1" id="KW-0690">Ribosome biogenesis</keyword>
<dbReference type="InterPro" id="IPR036764">
    <property type="entry name" value="Peptidase_Prp_sf"/>
</dbReference>
<dbReference type="EMBL" id="VBWP01000002">
    <property type="protein sequence ID" value="TLG76626.1"/>
    <property type="molecule type" value="Genomic_DNA"/>
</dbReference>
<dbReference type="InterPro" id="IPR007422">
    <property type="entry name" value="Peptidase_Prp"/>
</dbReference>
<proteinExistence type="inferred from homology"/>
<dbReference type="InParanoid" id="A0A5R8QFV1"/>
<evidence type="ECO:0000256" key="2">
    <source>
        <dbReference type="ARBA" id="ARBA00022670"/>
    </source>
</evidence>
<evidence type="ECO:0000256" key="4">
    <source>
        <dbReference type="ARBA" id="ARBA00022807"/>
    </source>
</evidence>
<comment type="caution">
    <text evidence="7">The sequence shown here is derived from an EMBL/GenBank/DDBJ whole genome shotgun (WGS) entry which is preliminary data.</text>
</comment>
<dbReference type="FunCoup" id="A0A5R8QFV1">
    <property type="interactions" value="7"/>
</dbReference>
<evidence type="ECO:0000256" key="3">
    <source>
        <dbReference type="ARBA" id="ARBA00022801"/>
    </source>
</evidence>
<dbReference type="GO" id="GO:0006508">
    <property type="term" value="P:proteolysis"/>
    <property type="evidence" value="ECO:0007669"/>
    <property type="project" value="UniProtKB-KW"/>
</dbReference>
<sequence>MIKVTFTYVDGHMREFSFSGHAEYADPGEDIVCAAISALVIATTNAIDQLTNIEPIAEIDETSGYVHVDLPKVNHDTDLLTASLRLAVEDTAESYPQNIKIRIVE</sequence>
<dbReference type="Proteomes" id="UP000306912">
    <property type="component" value="Unassembled WGS sequence"/>
</dbReference>
<evidence type="ECO:0000256" key="5">
    <source>
        <dbReference type="ARBA" id="ARBA00044503"/>
    </source>
</evidence>
<protein>
    <recommendedName>
        <fullName evidence="6">Ribosomal processing cysteine protease Prp</fullName>
    </recommendedName>
</protein>
<accession>A0A5R8QFV1</accession>
<name>A0A5R8QFV1_9FIRM</name>
<keyword evidence="4" id="KW-0788">Thiol protease</keyword>
<keyword evidence="2 7" id="KW-0645">Protease</keyword>
<keyword evidence="8" id="KW-1185">Reference proteome</keyword>
<comment type="similarity">
    <text evidence="5">Belongs to the Prp family.</text>
</comment>
<dbReference type="GO" id="GO:0008234">
    <property type="term" value="F:cysteine-type peptidase activity"/>
    <property type="evidence" value="ECO:0007669"/>
    <property type="project" value="UniProtKB-KW"/>
</dbReference>
<dbReference type="Gene3D" id="3.30.70.1490">
    <property type="entry name" value="Cysteine protease Prp"/>
    <property type="match status" value="1"/>
</dbReference>
<dbReference type="Pfam" id="PF04327">
    <property type="entry name" value="Peptidase_Prp"/>
    <property type="match status" value="1"/>
</dbReference>
<dbReference type="OrthoDB" id="48998at2"/>
<evidence type="ECO:0000313" key="7">
    <source>
        <dbReference type="EMBL" id="TLG76626.1"/>
    </source>
</evidence>
<dbReference type="RefSeq" id="WP_138190263.1">
    <property type="nucleotide sequence ID" value="NZ_VBWP01000002.1"/>
</dbReference>
<dbReference type="CDD" id="cd16332">
    <property type="entry name" value="Prp-like"/>
    <property type="match status" value="1"/>
</dbReference>
<dbReference type="GO" id="GO:0042254">
    <property type="term" value="P:ribosome biogenesis"/>
    <property type="evidence" value="ECO:0007669"/>
    <property type="project" value="UniProtKB-KW"/>
</dbReference>
<dbReference type="AlphaFoldDB" id="A0A5R8QFV1"/>
<evidence type="ECO:0000313" key="8">
    <source>
        <dbReference type="Proteomes" id="UP000306912"/>
    </source>
</evidence>
<keyword evidence="3" id="KW-0378">Hydrolase</keyword>
<dbReference type="SUPFAM" id="SSF118010">
    <property type="entry name" value="TM1457-like"/>
    <property type="match status" value="1"/>
</dbReference>
<evidence type="ECO:0000256" key="6">
    <source>
        <dbReference type="ARBA" id="ARBA00044538"/>
    </source>
</evidence>
<organism evidence="7 8">
    <name type="scientific">Culicoidibacter larvae</name>
    <dbReference type="NCBI Taxonomy" id="2579976"/>
    <lineage>
        <taxon>Bacteria</taxon>
        <taxon>Bacillati</taxon>
        <taxon>Bacillota</taxon>
        <taxon>Culicoidibacteria</taxon>
        <taxon>Culicoidibacterales</taxon>
        <taxon>Culicoidibacteraceae</taxon>
        <taxon>Culicoidibacter</taxon>
    </lineage>
</organism>
<dbReference type="PANTHER" id="PTHR39178">
    <property type="entry name" value="HYPOTHETICAL RIBOSOME-ASSOCIATED PROTEIN"/>
    <property type="match status" value="1"/>
</dbReference>
<evidence type="ECO:0000256" key="1">
    <source>
        <dbReference type="ARBA" id="ARBA00022517"/>
    </source>
</evidence>
<gene>
    <name evidence="7" type="ORF">FEZ08_03140</name>
</gene>